<dbReference type="PRINTS" id="PR00094">
    <property type="entry name" value="ADENYLTKNASE"/>
</dbReference>
<protein>
    <submittedName>
        <fullName evidence="5">Uridylate kinase</fullName>
    </submittedName>
</protein>
<evidence type="ECO:0000313" key="6">
    <source>
        <dbReference type="Proteomes" id="UP000324767"/>
    </source>
</evidence>
<dbReference type="GO" id="GO:0019205">
    <property type="term" value="F:nucleobase-containing compound kinase activity"/>
    <property type="evidence" value="ECO:0007669"/>
    <property type="project" value="InterPro"/>
</dbReference>
<dbReference type="Proteomes" id="UP000324767">
    <property type="component" value="Unassembled WGS sequence"/>
</dbReference>
<gene>
    <name evidence="5" type="ORF">FRX48_04507</name>
</gene>
<dbReference type="AlphaFoldDB" id="A0A5M8PQI0"/>
<comment type="similarity">
    <text evidence="4">Belongs to the adenylate kinase family.</text>
</comment>
<dbReference type="InterPro" id="IPR000850">
    <property type="entry name" value="Adenylat/UMP-CMP_kin"/>
</dbReference>
<dbReference type="HAMAP" id="MF_00235">
    <property type="entry name" value="Adenylate_kinase_Adk"/>
    <property type="match status" value="1"/>
</dbReference>
<dbReference type="OrthoDB" id="442176at2759"/>
<dbReference type="Gene3D" id="3.40.50.300">
    <property type="entry name" value="P-loop containing nucleotide triphosphate hydrolases"/>
    <property type="match status" value="1"/>
</dbReference>
<evidence type="ECO:0000256" key="3">
    <source>
        <dbReference type="ARBA" id="ARBA00022777"/>
    </source>
</evidence>
<dbReference type="PANTHER" id="PTHR23359">
    <property type="entry name" value="NUCLEOTIDE KINASE"/>
    <property type="match status" value="1"/>
</dbReference>
<evidence type="ECO:0000256" key="2">
    <source>
        <dbReference type="ARBA" id="ARBA00022741"/>
    </source>
</evidence>
<name>A0A5M8PQI0_9LECA</name>
<proteinExistence type="inferred from homology"/>
<dbReference type="Pfam" id="PF00406">
    <property type="entry name" value="ADK"/>
    <property type="match status" value="1"/>
</dbReference>
<dbReference type="InterPro" id="IPR027417">
    <property type="entry name" value="P-loop_NTPase"/>
</dbReference>
<accession>A0A5M8PQI0</accession>
<reference evidence="5 6" key="1">
    <citation type="submission" date="2019-09" db="EMBL/GenBank/DDBJ databases">
        <title>The hologenome of the rock-dwelling lichen Lasallia pustulata.</title>
        <authorList>
            <person name="Greshake Tzovaras B."/>
            <person name="Segers F."/>
            <person name="Bicker A."/>
            <person name="Dal Grande F."/>
            <person name="Otte J."/>
            <person name="Hankeln T."/>
            <person name="Schmitt I."/>
            <person name="Ebersberger I."/>
        </authorList>
    </citation>
    <scope>NUCLEOTIDE SEQUENCE [LARGE SCALE GENOMIC DNA]</scope>
    <source>
        <strain evidence="5">A1-1</strain>
    </source>
</reference>
<dbReference type="InterPro" id="IPR033690">
    <property type="entry name" value="Adenylat_kinase_CS"/>
</dbReference>
<comment type="caution">
    <text evidence="5">The sequence shown here is derived from an EMBL/GenBank/DDBJ whole genome shotgun (WGS) entry which is preliminary data.</text>
</comment>
<evidence type="ECO:0000256" key="1">
    <source>
        <dbReference type="ARBA" id="ARBA00022679"/>
    </source>
</evidence>
<keyword evidence="3 4" id="KW-0418">Kinase</keyword>
<dbReference type="PROSITE" id="PS00113">
    <property type="entry name" value="ADENYLATE_KINASE"/>
    <property type="match status" value="1"/>
</dbReference>
<evidence type="ECO:0000313" key="5">
    <source>
        <dbReference type="EMBL" id="KAA6411227.1"/>
    </source>
</evidence>
<dbReference type="GO" id="GO:0005524">
    <property type="term" value="F:ATP binding"/>
    <property type="evidence" value="ECO:0007669"/>
    <property type="project" value="InterPro"/>
</dbReference>
<organism evidence="5 6">
    <name type="scientific">Lasallia pustulata</name>
    <dbReference type="NCBI Taxonomy" id="136370"/>
    <lineage>
        <taxon>Eukaryota</taxon>
        <taxon>Fungi</taxon>
        <taxon>Dikarya</taxon>
        <taxon>Ascomycota</taxon>
        <taxon>Pezizomycotina</taxon>
        <taxon>Lecanoromycetes</taxon>
        <taxon>OSLEUM clade</taxon>
        <taxon>Umbilicariomycetidae</taxon>
        <taxon>Umbilicariales</taxon>
        <taxon>Umbilicariaceae</taxon>
        <taxon>Lasallia</taxon>
    </lineage>
</organism>
<dbReference type="CDD" id="cd01428">
    <property type="entry name" value="ADK"/>
    <property type="match status" value="1"/>
</dbReference>
<keyword evidence="2" id="KW-0547">Nucleotide-binding</keyword>
<dbReference type="GO" id="GO:0006139">
    <property type="term" value="P:nucleobase-containing compound metabolic process"/>
    <property type="evidence" value="ECO:0007669"/>
    <property type="project" value="InterPro"/>
</dbReference>
<dbReference type="SUPFAM" id="SSF52540">
    <property type="entry name" value="P-loop containing nucleoside triphosphate hydrolases"/>
    <property type="match status" value="1"/>
</dbReference>
<keyword evidence="1 4" id="KW-0808">Transferase</keyword>
<dbReference type="EMBL" id="VXIT01000007">
    <property type="protein sequence ID" value="KAA6411227.1"/>
    <property type="molecule type" value="Genomic_DNA"/>
</dbReference>
<evidence type="ECO:0000256" key="4">
    <source>
        <dbReference type="RuleBase" id="RU003330"/>
    </source>
</evidence>
<sequence length="212" mass="23650">MDTNPAPPPMHHGKFIFVIGGPGAGKGTQCSRLSLDLTITHISFGDVQRAELAKPDSRLAHLPNEPDRRGSLADDGTSVQLLQERIESFWAEGERRFLLDGFPRSAGQAAEFERKVGPGLLMLLFDAPAQTREERVVRRGRVSGRAEDNAGGFRRRSARFEWLSPPAIAMFAERGLLRKVDCQRPVEEVYRDVRSIVTLWMGGLDPHLSFDM</sequence>